<sequence length="208" mass="21970">MAGVDPVLVRGWLAARSLSRDLPAPVDDHGGWRVDTGGTIERRRYLFATPGPGLTTLLGSIDAPGIFVKLCADAATFRALLPPGWTITDANCMMVPDRPVAAAPVLPMDYRLSVTRRGAVMHAVITTDDGAAAASGYAAQHDGIFVYDRIVVGDAHRRRGLGRALMLALGAQADPAARQVLTATQMGAALYATLGWRVYAPYTTATIG</sequence>
<feature type="domain" description="N-acetyltransferase" evidence="1">
    <location>
        <begin position="128"/>
        <end position="197"/>
    </location>
</feature>
<evidence type="ECO:0000313" key="2">
    <source>
        <dbReference type="EMBL" id="MEI5685968.1"/>
    </source>
</evidence>
<dbReference type="RefSeq" id="WP_336544402.1">
    <property type="nucleotide sequence ID" value="NZ_JBBBDM010000001.1"/>
</dbReference>
<protein>
    <submittedName>
        <fullName evidence="2">GNAT family N-acetyltransferase</fullName>
    </submittedName>
</protein>
<dbReference type="InterPro" id="IPR016181">
    <property type="entry name" value="Acyl_CoA_acyltransferase"/>
</dbReference>
<name>A0ABU8GYP5_9SPHN</name>
<gene>
    <name evidence="2" type="ORF">V8201_02625</name>
</gene>
<reference evidence="2 3" key="1">
    <citation type="journal article" date="2013" name="Int. J. Syst. Evol. Microbiol.">
        <title>Sphingomonas kyungheensis sp. nov., a bacterium with ginsenoside-converting activity isolated from soil of a ginseng field.</title>
        <authorList>
            <person name="Son H.M."/>
            <person name="Yang J.E."/>
            <person name="Park Y."/>
            <person name="Han C.K."/>
            <person name="Kim S.G."/>
            <person name="Kook M."/>
            <person name="Yi T.H."/>
        </authorList>
    </citation>
    <scope>NUCLEOTIDE SEQUENCE [LARGE SCALE GENOMIC DNA]</scope>
    <source>
        <strain evidence="2 3">LMG 26582</strain>
    </source>
</reference>
<dbReference type="SUPFAM" id="SSF55729">
    <property type="entry name" value="Acyl-CoA N-acyltransferases (Nat)"/>
    <property type="match status" value="1"/>
</dbReference>
<evidence type="ECO:0000313" key="3">
    <source>
        <dbReference type="Proteomes" id="UP001367771"/>
    </source>
</evidence>
<dbReference type="EMBL" id="JBBBDM010000001">
    <property type="protein sequence ID" value="MEI5685968.1"/>
    <property type="molecule type" value="Genomic_DNA"/>
</dbReference>
<evidence type="ECO:0000259" key="1">
    <source>
        <dbReference type="Pfam" id="PF13508"/>
    </source>
</evidence>
<dbReference type="Pfam" id="PF13508">
    <property type="entry name" value="Acetyltransf_7"/>
    <property type="match status" value="1"/>
</dbReference>
<proteinExistence type="predicted"/>
<accession>A0ABU8GYP5</accession>
<dbReference type="Proteomes" id="UP001367771">
    <property type="component" value="Unassembled WGS sequence"/>
</dbReference>
<dbReference type="InterPro" id="IPR000182">
    <property type="entry name" value="GNAT_dom"/>
</dbReference>
<keyword evidence="3" id="KW-1185">Reference proteome</keyword>
<comment type="caution">
    <text evidence="2">The sequence shown here is derived from an EMBL/GenBank/DDBJ whole genome shotgun (WGS) entry which is preliminary data.</text>
</comment>
<dbReference type="Gene3D" id="3.40.630.30">
    <property type="match status" value="1"/>
</dbReference>
<organism evidence="2 3">
    <name type="scientific">Sphingomonas kyungheensis</name>
    <dbReference type="NCBI Taxonomy" id="1069987"/>
    <lineage>
        <taxon>Bacteria</taxon>
        <taxon>Pseudomonadati</taxon>
        <taxon>Pseudomonadota</taxon>
        <taxon>Alphaproteobacteria</taxon>
        <taxon>Sphingomonadales</taxon>
        <taxon>Sphingomonadaceae</taxon>
        <taxon>Sphingomonas</taxon>
    </lineage>
</organism>